<evidence type="ECO:0000256" key="1">
    <source>
        <dbReference type="SAM" id="Phobius"/>
    </source>
</evidence>
<comment type="caution">
    <text evidence="2">The sequence shown here is derived from an EMBL/GenBank/DDBJ whole genome shotgun (WGS) entry which is preliminary data.</text>
</comment>
<protein>
    <submittedName>
        <fullName evidence="2">Uncharacterized protein</fullName>
    </submittedName>
</protein>
<dbReference type="RefSeq" id="WP_164321203.1">
    <property type="nucleotide sequence ID" value="NZ_JAAGLU010000037.1"/>
</dbReference>
<evidence type="ECO:0000313" key="2">
    <source>
        <dbReference type="EMBL" id="NEC90924.1"/>
    </source>
</evidence>
<reference evidence="2" key="1">
    <citation type="submission" date="2020-01" db="EMBL/GenBank/DDBJ databases">
        <title>Insect and environment-associated Actinomycetes.</title>
        <authorList>
            <person name="Currrie C."/>
            <person name="Chevrette M."/>
            <person name="Carlson C."/>
            <person name="Stubbendieck R."/>
            <person name="Wendt-Pienkowski E."/>
        </authorList>
    </citation>
    <scope>NUCLEOTIDE SEQUENCE</scope>
    <source>
        <strain evidence="2">SID12501</strain>
    </source>
</reference>
<feature type="transmembrane region" description="Helical" evidence="1">
    <location>
        <begin position="6"/>
        <end position="25"/>
    </location>
</feature>
<proteinExistence type="predicted"/>
<keyword evidence="1" id="KW-0472">Membrane</keyword>
<feature type="transmembrane region" description="Helical" evidence="1">
    <location>
        <begin position="61"/>
        <end position="83"/>
    </location>
</feature>
<dbReference type="AlphaFoldDB" id="A0A6B3C3C4"/>
<feature type="transmembrane region" description="Helical" evidence="1">
    <location>
        <begin position="37"/>
        <end position="55"/>
    </location>
</feature>
<gene>
    <name evidence="2" type="ORF">G3I71_35150</name>
</gene>
<keyword evidence="1" id="KW-0812">Transmembrane</keyword>
<sequence length="114" mass="12541">MVFDVLDIALFAVMVVELIGVIGLSAANKKMVTDLPFGYVLLGVMAVSWGMQHSAESRTPFLEGVLVGVVIPVLIVRAVEYYFEQREESRLRNVIRKGVWVFVPLQAVGTGIFG</sequence>
<organism evidence="2">
    <name type="scientific">Streptomyces sp. SID12501</name>
    <dbReference type="NCBI Taxonomy" id="2706042"/>
    <lineage>
        <taxon>Bacteria</taxon>
        <taxon>Bacillati</taxon>
        <taxon>Actinomycetota</taxon>
        <taxon>Actinomycetes</taxon>
        <taxon>Kitasatosporales</taxon>
        <taxon>Streptomycetaceae</taxon>
        <taxon>Streptomyces</taxon>
    </lineage>
</organism>
<name>A0A6B3C3C4_9ACTN</name>
<dbReference type="EMBL" id="JAAGLU010000037">
    <property type="protein sequence ID" value="NEC90924.1"/>
    <property type="molecule type" value="Genomic_DNA"/>
</dbReference>
<keyword evidence="1" id="KW-1133">Transmembrane helix</keyword>
<accession>A0A6B3C3C4</accession>